<dbReference type="PANTHER" id="PTHR10131:SF94">
    <property type="entry name" value="TNF RECEPTOR-ASSOCIATED FACTOR 4"/>
    <property type="match status" value="1"/>
</dbReference>
<dbReference type="InterPro" id="IPR001849">
    <property type="entry name" value="PH_domain"/>
</dbReference>
<dbReference type="PANTHER" id="PTHR10131">
    <property type="entry name" value="TNF RECEPTOR ASSOCIATED FACTOR"/>
    <property type="match status" value="1"/>
</dbReference>
<evidence type="ECO:0000313" key="10">
    <source>
        <dbReference type="Proteomes" id="UP000738325"/>
    </source>
</evidence>
<reference evidence="9" key="1">
    <citation type="journal article" date="2020" name="Fungal Divers.">
        <title>Resolving the Mortierellaceae phylogeny through synthesis of multi-gene phylogenetics and phylogenomics.</title>
        <authorList>
            <person name="Vandepol N."/>
            <person name="Liber J."/>
            <person name="Desiro A."/>
            <person name="Na H."/>
            <person name="Kennedy M."/>
            <person name="Barry K."/>
            <person name="Grigoriev I.V."/>
            <person name="Miller A.N."/>
            <person name="O'Donnell K."/>
            <person name="Stajich J.E."/>
            <person name="Bonito G."/>
        </authorList>
    </citation>
    <scope>NUCLEOTIDE SEQUENCE</scope>
    <source>
        <strain evidence="9">REB-010B</strain>
    </source>
</reference>
<feature type="compositionally biased region" description="Gly residues" evidence="6">
    <location>
        <begin position="455"/>
        <end position="467"/>
    </location>
</feature>
<sequence length="1042" mass="115385">MATGTSIHDIKDRESPEEPLYDPRSLHYVEPTQTSLQCSVCSLEVNSGCPLCRTPIDPASLYEVIALSRICDELLVYCPHKSLGCNHICQRTQIGQHLKDDCIYIGTLCRVEECRKKLLKKDLTEHMESCPYKRVDCVMCNTKVLKSQLSEHHKTCPAESVTCPHCETTRTRLRHVEHVKDCPRQIIPCSLAEFGCPWTGPRFDLQAIHIPQCPYEAIRGFLELSKLRMETLEQENQQLRGIFHDMKPQVQQLREQIGQVSESLQLITQQEQQQAAGGSIGTHFSAAGGDMLGYMDLNYPQYHYRASPRQLDRRGSYGLLNADESNENDLRSINRNSSIGAESMISNGQGAVVVGGTVADTHELLLSENEHMRSEIETLTAGLASLELKQNMAIMTESMRMQEEVQSLRAVCHGLRMQMHYLLLEQQNRHLPPGPPPGSPAAGNGNQPGMKSGTNGAGPSGGGGPLSAGGPLRSRYSGVAMQNDTFKRFSKDLQDALVMPVNYINKKTKKAGPLSEKKKALGLPGLTITSLNSSDIGSKHLTNKIHQHQHDGLSPRSAASTSDCLSLHNFSLSTISKTSCDDNHSFTSSNGSTLGFQGSSQQQQQASIGNYGHSSTFLKSSGQSGSAFAGLGEEPPLVHFPNLIASLDQFSPERLAWVKDFLNQNNSAPSCAWDRVEGSYENQGSEQPVAPEMCIARTGFNNLSEATGLVLVKLMQVNNRASSKQFDIECSLRVAGVERTSHPSRSFKNNPGNTATMNEVFMFDVEKPFQLELEVTGTQIATKFGTMAGFSNTQTVHLGHLSLPLPLTSMEKSIRTYKLQRLNSLDGSSGMKSQSKEKADCEIVIMVGVHVLQEPVEDLSWETEMLYQGNLTVMTRGFRMASWKRYWAVLEGCSIKLYDAEYQTKRDPVATVPLAHVLGIQPPDFDKIDVSSNGFSIVISPDGVNMSNSSEFDITDMDYNIHAFTDSAYQHDCWAAVLEEAIEQYQENMVKREEVMIAKKDRRRRSMIGEATLLGLNSEKMWRAQDVVDEGKNTLIDLRFVS</sequence>
<name>A0A9P6UNZ9_9FUNG</name>
<feature type="domain" description="PH" evidence="7">
    <location>
        <begin position="864"/>
        <end position="983"/>
    </location>
</feature>
<keyword evidence="5" id="KW-0175">Coiled coil</keyword>
<dbReference type="InterPro" id="IPR013083">
    <property type="entry name" value="Znf_RING/FYVE/PHD"/>
</dbReference>
<evidence type="ECO:0000256" key="6">
    <source>
        <dbReference type="SAM" id="MobiDB-lite"/>
    </source>
</evidence>
<feature type="region of interest" description="Disordered" evidence="6">
    <location>
        <begin position="592"/>
        <end position="613"/>
    </location>
</feature>
<feature type="region of interest" description="Disordered" evidence="6">
    <location>
        <begin position="428"/>
        <end position="476"/>
    </location>
</feature>
<evidence type="ECO:0000256" key="2">
    <source>
        <dbReference type="ARBA" id="ARBA00022771"/>
    </source>
</evidence>
<feature type="region of interest" description="Disordered" evidence="6">
    <location>
        <begin position="1"/>
        <end position="22"/>
    </location>
</feature>
<dbReference type="SUPFAM" id="SSF50729">
    <property type="entry name" value="PH domain-like"/>
    <property type="match status" value="1"/>
</dbReference>
<dbReference type="InterPro" id="IPR001293">
    <property type="entry name" value="Znf_TRAF"/>
</dbReference>
<dbReference type="Proteomes" id="UP000738325">
    <property type="component" value="Unassembled WGS sequence"/>
</dbReference>
<evidence type="ECO:0000256" key="3">
    <source>
        <dbReference type="ARBA" id="ARBA00022833"/>
    </source>
</evidence>
<dbReference type="Gene3D" id="2.30.29.30">
    <property type="entry name" value="Pleckstrin-homology domain (PH domain)/Phosphotyrosine-binding domain (PTB)"/>
    <property type="match status" value="1"/>
</dbReference>
<evidence type="ECO:0000256" key="4">
    <source>
        <dbReference type="PROSITE-ProRule" id="PRU00207"/>
    </source>
</evidence>
<comment type="caution">
    <text evidence="9">The sequence shown here is derived from an EMBL/GenBank/DDBJ whole genome shotgun (WGS) entry which is preliminary data.</text>
</comment>
<keyword evidence="10" id="KW-1185">Reference proteome</keyword>
<dbReference type="Pfam" id="PF02176">
    <property type="entry name" value="zf-TRAF"/>
    <property type="match status" value="1"/>
</dbReference>
<dbReference type="OrthoDB" id="1630758at2759"/>
<dbReference type="PROSITE" id="PS50145">
    <property type="entry name" value="ZF_TRAF"/>
    <property type="match status" value="2"/>
</dbReference>
<dbReference type="SMART" id="SM00233">
    <property type="entry name" value="PH"/>
    <property type="match status" value="1"/>
</dbReference>
<feature type="domain" description="TRAF-type" evidence="8">
    <location>
        <begin position="97"/>
        <end position="149"/>
    </location>
</feature>
<dbReference type="SUPFAM" id="SSF49599">
    <property type="entry name" value="TRAF domain-like"/>
    <property type="match status" value="1"/>
</dbReference>
<feature type="zinc finger region" description="TRAF-type" evidence="4">
    <location>
        <begin position="152"/>
        <end position="196"/>
    </location>
</feature>
<dbReference type="AlphaFoldDB" id="A0A9P6UNZ9"/>
<proteinExistence type="predicted"/>
<feature type="coiled-coil region" evidence="5">
    <location>
        <begin position="222"/>
        <end position="270"/>
    </location>
</feature>
<dbReference type="GO" id="GO:0008270">
    <property type="term" value="F:zinc ion binding"/>
    <property type="evidence" value="ECO:0007669"/>
    <property type="project" value="UniProtKB-KW"/>
</dbReference>
<feature type="domain" description="TRAF-type" evidence="8">
    <location>
        <begin position="152"/>
        <end position="196"/>
    </location>
</feature>
<evidence type="ECO:0000313" key="9">
    <source>
        <dbReference type="EMBL" id="KAG0314610.1"/>
    </source>
</evidence>
<feature type="zinc finger region" description="TRAF-type" evidence="4">
    <location>
        <begin position="97"/>
        <end position="149"/>
    </location>
</feature>
<dbReference type="Gene3D" id="3.30.40.10">
    <property type="entry name" value="Zinc/RING finger domain, C3HC4 (zinc finger)"/>
    <property type="match status" value="3"/>
</dbReference>
<evidence type="ECO:0000259" key="7">
    <source>
        <dbReference type="PROSITE" id="PS50003"/>
    </source>
</evidence>
<keyword evidence="2 4" id="KW-0863">Zinc-finger</keyword>
<dbReference type="PROSITE" id="PS50003">
    <property type="entry name" value="PH_DOMAIN"/>
    <property type="match status" value="1"/>
</dbReference>
<organism evidence="9 10">
    <name type="scientific">Dissophora globulifera</name>
    <dbReference type="NCBI Taxonomy" id="979702"/>
    <lineage>
        <taxon>Eukaryota</taxon>
        <taxon>Fungi</taxon>
        <taxon>Fungi incertae sedis</taxon>
        <taxon>Mucoromycota</taxon>
        <taxon>Mortierellomycotina</taxon>
        <taxon>Mortierellomycetes</taxon>
        <taxon>Mortierellales</taxon>
        <taxon>Mortierellaceae</taxon>
        <taxon>Dissophora</taxon>
    </lineage>
</organism>
<accession>A0A9P6UNZ9</accession>
<evidence type="ECO:0000256" key="1">
    <source>
        <dbReference type="ARBA" id="ARBA00022723"/>
    </source>
</evidence>
<dbReference type="CDD" id="cd00821">
    <property type="entry name" value="PH"/>
    <property type="match status" value="1"/>
</dbReference>
<keyword evidence="3 4" id="KW-0862">Zinc</keyword>
<protein>
    <submittedName>
        <fullName evidence="9">Uncharacterized protein</fullName>
    </submittedName>
</protein>
<evidence type="ECO:0000256" key="5">
    <source>
        <dbReference type="SAM" id="Coils"/>
    </source>
</evidence>
<dbReference type="EMBL" id="JAAAIP010000599">
    <property type="protein sequence ID" value="KAG0314610.1"/>
    <property type="molecule type" value="Genomic_DNA"/>
</dbReference>
<gene>
    <name evidence="9" type="ORF">BGZ99_007965</name>
</gene>
<keyword evidence="1 4" id="KW-0479">Metal-binding</keyword>
<feature type="compositionally biased region" description="Low complexity" evidence="6">
    <location>
        <begin position="440"/>
        <end position="449"/>
    </location>
</feature>
<dbReference type="InterPro" id="IPR011993">
    <property type="entry name" value="PH-like_dom_sf"/>
</dbReference>
<evidence type="ECO:0000259" key="8">
    <source>
        <dbReference type="PROSITE" id="PS50145"/>
    </source>
</evidence>
<feature type="compositionally biased region" description="Low complexity" evidence="6">
    <location>
        <begin position="592"/>
        <end position="609"/>
    </location>
</feature>